<evidence type="ECO:0000313" key="2">
    <source>
        <dbReference type="EMBL" id="GAA3969272.1"/>
    </source>
</evidence>
<keyword evidence="2" id="KW-0808">Transferase</keyword>
<proteinExistence type="predicted"/>
<dbReference type="InterPro" id="IPR050447">
    <property type="entry name" value="Erg6_SMT_methyltransf"/>
</dbReference>
<dbReference type="Pfam" id="PF13649">
    <property type="entry name" value="Methyltransf_25"/>
    <property type="match status" value="1"/>
</dbReference>
<dbReference type="InterPro" id="IPR029063">
    <property type="entry name" value="SAM-dependent_MTases_sf"/>
</dbReference>
<dbReference type="GO" id="GO:0032259">
    <property type="term" value="P:methylation"/>
    <property type="evidence" value="ECO:0007669"/>
    <property type="project" value="UniProtKB-KW"/>
</dbReference>
<protein>
    <submittedName>
        <fullName evidence="2">27-O-demethylrifamycin SV methyltransferase</fullName>
    </submittedName>
</protein>
<name>A0ABP7PPU0_9ACTN</name>
<feature type="domain" description="Methyltransferase" evidence="1">
    <location>
        <begin position="67"/>
        <end position="166"/>
    </location>
</feature>
<dbReference type="InterPro" id="IPR041698">
    <property type="entry name" value="Methyltransf_25"/>
</dbReference>
<evidence type="ECO:0000259" key="1">
    <source>
        <dbReference type="Pfam" id="PF13649"/>
    </source>
</evidence>
<dbReference type="CDD" id="cd02440">
    <property type="entry name" value="AdoMet_MTases"/>
    <property type="match status" value="1"/>
</dbReference>
<dbReference type="Proteomes" id="UP001500034">
    <property type="component" value="Unassembled WGS sequence"/>
</dbReference>
<organism evidence="2 3">
    <name type="scientific">Streptomyces marokkonensis</name>
    <dbReference type="NCBI Taxonomy" id="324855"/>
    <lineage>
        <taxon>Bacteria</taxon>
        <taxon>Bacillati</taxon>
        <taxon>Actinomycetota</taxon>
        <taxon>Actinomycetes</taxon>
        <taxon>Kitasatosporales</taxon>
        <taxon>Streptomycetaceae</taxon>
        <taxon>Streptomyces</taxon>
    </lineage>
</organism>
<evidence type="ECO:0000313" key="3">
    <source>
        <dbReference type="Proteomes" id="UP001500034"/>
    </source>
</evidence>
<dbReference type="GO" id="GO:0008168">
    <property type="term" value="F:methyltransferase activity"/>
    <property type="evidence" value="ECO:0007669"/>
    <property type="project" value="UniProtKB-KW"/>
</dbReference>
<comment type="caution">
    <text evidence="2">The sequence shown here is derived from an EMBL/GenBank/DDBJ whole genome shotgun (WGS) entry which is preliminary data.</text>
</comment>
<sequence>MTPDQLDTIGDYYDSHAELGHAVLGTRAMHKGYFTGAADPATYAEAADRLTRTAGRRLRLGPDHALLDIGSGAGQPAVLLAEETGCSVTGIDATPGQVAAARRLAADATAPDRISFETGDARKLPFPADAFHRALMLEVASHLPDTVTDGKAAAFAEAARCLRPGGRLAVVDMVLPPAGASGTEGGTWMDDVPSVHLSTRPRLLELLSAAGFEVLEVEDLGRHTCHSGPRTRREFDSRRPELTAAYGPDAVERITPVMEQVARADEHLGYVLVTARARPRPSGGRRQRPVPAT</sequence>
<dbReference type="RefSeq" id="WP_345591218.1">
    <property type="nucleotide sequence ID" value="NZ_BAABCQ010000029.1"/>
</dbReference>
<keyword evidence="3" id="KW-1185">Reference proteome</keyword>
<gene>
    <name evidence="2" type="ORF">GCM10022384_20660</name>
</gene>
<reference evidence="3" key="1">
    <citation type="journal article" date="2019" name="Int. J. Syst. Evol. Microbiol.">
        <title>The Global Catalogue of Microorganisms (GCM) 10K type strain sequencing project: providing services to taxonomists for standard genome sequencing and annotation.</title>
        <authorList>
            <consortium name="The Broad Institute Genomics Platform"/>
            <consortium name="The Broad Institute Genome Sequencing Center for Infectious Disease"/>
            <person name="Wu L."/>
            <person name="Ma J."/>
        </authorList>
    </citation>
    <scope>NUCLEOTIDE SEQUENCE [LARGE SCALE GENOMIC DNA]</scope>
    <source>
        <strain evidence="3">JCM 17027</strain>
    </source>
</reference>
<dbReference type="SUPFAM" id="SSF53335">
    <property type="entry name" value="S-adenosyl-L-methionine-dependent methyltransferases"/>
    <property type="match status" value="1"/>
</dbReference>
<dbReference type="PANTHER" id="PTHR44068:SF11">
    <property type="entry name" value="GERANYL DIPHOSPHATE 2-C-METHYLTRANSFERASE"/>
    <property type="match status" value="1"/>
</dbReference>
<dbReference type="PANTHER" id="PTHR44068">
    <property type="entry name" value="ZGC:194242"/>
    <property type="match status" value="1"/>
</dbReference>
<keyword evidence="2" id="KW-0489">Methyltransferase</keyword>
<dbReference type="Gene3D" id="3.40.50.150">
    <property type="entry name" value="Vaccinia Virus protein VP39"/>
    <property type="match status" value="1"/>
</dbReference>
<dbReference type="EMBL" id="BAABCQ010000029">
    <property type="protein sequence ID" value="GAA3969272.1"/>
    <property type="molecule type" value="Genomic_DNA"/>
</dbReference>
<accession>A0ABP7PPU0</accession>